<name>A0ABW8I762_9BACI</name>
<gene>
    <name evidence="2" type="ORF">QYG89_06465</name>
</gene>
<reference evidence="2 3" key="1">
    <citation type="submission" date="2023-07" db="EMBL/GenBank/DDBJ databases">
        <title>Bacillus lucianemedeirus sp. nov, a new species isolated from an immunobiological production facility.</title>
        <authorList>
            <person name="Costa L.V."/>
            <person name="Miranda R.V.S.L."/>
            <person name="Brandao M.L.L."/>
            <person name="Reis C.M.F."/>
            <person name="Frazao A.M."/>
            <person name="Cruz F.V."/>
            <person name="Baio P.V.P."/>
            <person name="Veras J.F.C."/>
            <person name="Ramos J.N."/>
            <person name="Vieira V."/>
        </authorList>
    </citation>
    <scope>NUCLEOTIDE SEQUENCE [LARGE SCALE GENOMIC DNA]</scope>
    <source>
        <strain evidence="2 3">B190/17</strain>
    </source>
</reference>
<dbReference type="PANTHER" id="PTHR37292:SF2">
    <property type="entry name" value="DUF262 DOMAIN-CONTAINING PROTEIN"/>
    <property type="match status" value="1"/>
</dbReference>
<sequence length="635" mass="74532">MNIKSYTQVKQFRIQEIVDGIHAQEDNTNAAINIRVPKIQRNLVWSQPQKEKFIDTLKQGFPFGSLLFYKKSNGEDFLLVDGLQRTSTILEYSLNPTQYFSKSEIEDDYIHFLLDHVPSLSNNDEEWIREKIEQWVKQRSGFTEKEKFTSYYLTKHLKSELLLKEISISDELFEDILTNLSSFIDSIKTSSDISKIEIPVVVYYGQESNLPEIFERINSRGTKLNRYQIFAATWEKEFRIQNQKIIDAIRLKYEKLIESGFQIDNYNSKELYHTDATFTLFEYLFGMGKFLQDSHPLLFGQRKAGQTDSTDSLAFNIASICRAVPSQELNSLEDRMLEINLQTFENAILQAIDFVEQALRPVLAFQAHRAKKKAAGDYKIFHGESQIVALIGCVFHLRFDENLIERPTWKQDKKRLEKTLPAHYLYDLLRDYWRGSSDSKLKKIIVEPLKSDSLPLVDSLRYGQFISKEQWNSILTMWFEEQLARKETKRVNIGDKEVLFLKYLYKGLLTFDEAHHLYEIDHILPVERLKKAASQTNGLPISCVANLSFIPSDSNNKKKEKSFEEYLIYLKEKCNYTDNQIQEQRSLFEKLLFISCTDISIPKQGDMDVIEKDWYLNILRKRFERMKDIFLESII</sequence>
<dbReference type="InterPro" id="IPR004919">
    <property type="entry name" value="GmrSD_N"/>
</dbReference>
<accession>A0ABW8I762</accession>
<dbReference type="Pfam" id="PF03235">
    <property type="entry name" value="GmrSD_N"/>
    <property type="match status" value="1"/>
</dbReference>
<organism evidence="2 3">
    <name type="scientific">Bacillus lumedeiriae</name>
    <dbReference type="NCBI Taxonomy" id="3058829"/>
    <lineage>
        <taxon>Bacteria</taxon>
        <taxon>Bacillati</taxon>
        <taxon>Bacillota</taxon>
        <taxon>Bacilli</taxon>
        <taxon>Bacillales</taxon>
        <taxon>Bacillaceae</taxon>
        <taxon>Bacillus</taxon>
    </lineage>
</organism>
<evidence type="ECO:0000313" key="2">
    <source>
        <dbReference type="EMBL" id="MFK2825329.1"/>
    </source>
</evidence>
<proteinExistence type="predicted"/>
<evidence type="ECO:0000259" key="1">
    <source>
        <dbReference type="Pfam" id="PF03235"/>
    </source>
</evidence>
<evidence type="ECO:0000313" key="3">
    <source>
        <dbReference type="Proteomes" id="UP001619911"/>
    </source>
</evidence>
<feature type="domain" description="GmrSD restriction endonucleases N-terminal" evidence="1">
    <location>
        <begin position="30"/>
        <end position="232"/>
    </location>
</feature>
<dbReference type="RefSeq" id="WP_404315806.1">
    <property type="nucleotide sequence ID" value="NZ_JAUIYO010000003.1"/>
</dbReference>
<dbReference type="Proteomes" id="UP001619911">
    <property type="component" value="Unassembled WGS sequence"/>
</dbReference>
<dbReference type="EMBL" id="JAUIYO010000003">
    <property type="protein sequence ID" value="MFK2825329.1"/>
    <property type="molecule type" value="Genomic_DNA"/>
</dbReference>
<dbReference type="PANTHER" id="PTHR37292">
    <property type="entry name" value="VNG6097C"/>
    <property type="match status" value="1"/>
</dbReference>
<comment type="caution">
    <text evidence="2">The sequence shown here is derived from an EMBL/GenBank/DDBJ whole genome shotgun (WGS) entry which is preliminary data.</text>
</comment>
<keyword evidence="3" id="KW-1185">Reference proteome</keyword>
<protein>
    <submittedName>
        <fullName evidence="2">DUF262 domain-containing protein</fullName>
    </submittedName>
</protein>